<dbReference type="GO" id="GO:0004061">
    <property type="term" value="F:arylformamidase activity"/>
    <property type="evidence" value="ECO:0007669"/>
    <property type="project" value="InterPro"/>
</dbReference>
<dbReference type="InterPro" id="IPR007325">
    <property type="entry name" value="KFase/CYL"/>
</dbReference>
<dbReference type="Pfam" id="PF04199">
    <property type="entry name" value="Cyclase"/>
    <property type="match status" value="1"/>
</dbReference>
<dbReference type="GO" id="GO:0019441">
    <property type="term" value="P:L-tryptophan catabolic process to kynurenine"/>
    <property type="evidence" value="ECO:0007669"/>
    <property type="project" value="InterPro"/>
</dbReference>
<sequence>MNDSQRPPVQGSLIDALVRAQATGTVEIIDLTNELSADIAVLRLPAPYINLHDFSLEPVAAFDERAPLWAHHNFRMGEHVGTHVDAPAHWITGRDGKHIHELAPTRLIGPAVVLDFVAEARADADWCLEIADVQQWERTYGPLPPNCWVLLRTGWDAYARDPEKSLNADQHGPHTPGVSPAAAEWLSQREEVSGFGVETVGIDAGLAAGFEPAFPVHHYLLGADKYGVTSLQNLDQLPPTGALIVVAPLPIKNGTAAPARVFAIVERPGAVAGQHPASPSSSDGDRR</sequence>
<protein>
    <submittedName>
        <fullName evidence="1">Cyclase family protein</fullName>
        <ecNumber evidence="1">3.5.-.-</ecNumber>
    </submittedName>
</protein>
<dbReference type="SUPFAM" id="SSF102198">
    <property type="entry name" value="Putative cyclase"/>
    <property type="match status" value="1"/>
</dbReference>
<organism evidence="1 2">
    <name type="scientific">Auritidibacter ignavus</name>
    <dbReference type="NCBI Taxonomy" id="678932"/>
    <lineage>
        <taxon>Bacteria</taxon>
        <taxon>Bacillati</taxon>
        <taxon>Actinomycetota</taxon>
        <taxon>Actinomycetes</taxon>
        <taxon>Micrococcales</taxon>
        <taxon>Micrococcaceae</taxon>
        <taxon>Auritidibacter</taxon>
    </lineage>
</organism>
<dbReference type="EC" id="3.5.-.-" evidence="1"/>
<evidence type="ECO:0000313" key="2">
    <source>
        <dbReference type="Proteomes" id="UP001224674"/>
    </source>
</evidence>
<reference evidence="1 2" key="1">
    <citation type="submission" date="2023-03" db="EMBL/GenBank/DDBJ databases">
        <title>Complete genome sequences of several Auritidibacter ignavus strains isolated from ear infections.</title>
        <authorList>
            <person name="Baehr T."/>
            <person name="Baumhoegger A.M."/>
        </authorList>
    </citation>
    <scope>NUCLEOTIDE SEQUENCE [LARGE SCALE GENOMIC DNA]</scope>
    <source>
        <strain evidence="1 2">BABAE-6</strain>
    </source>
</reference>
<dbReference type="EMBL" id="CP122566">
    <property type="protein sequence ID" value="WGH92202.1"/>
    <property type="molecule type" value="Genomic_DNA"/>
</dbReference>
<dbReference type="AlphaFoldDB" id="A0AAJ6DBY2"/>
<dbReference type="InterPro" id="IPR037175">
    <property type="entry name" value="KFase_sf"/>
</dbReference>
<name>A0AAJ6DBY2_9MICC</name>
<dbReference type="Gene3D" id="3.50.30.50">
    <property type="entry name" value="Putative cyclase"/>
    <property type="match status" value="1"/>
</dbReference>
<dbReference type="RefSeq" id="WP_279674420.1">
    <property type="nucleotide sequence ID" value="NZ_CP122566.1"/>
</dbReference>
<evidence type="ECO:0000313" key="1">
    <source>
        <dbReference type="EMBL" id="WGH92202.1"/>
    </source>
</evidence>
<keyword evidence="1" id="KW-0378">Hydrolase</keyword>
<gene>
    <name evidence="1" type="ORF">QDX21_07635</name>
</gene>
<accession>A0AAJ6DBY2</accession>
<dbReference type="Proteomes" id="UP001224674">
    <property type="component" value="Chromosome"/>
</dbReference>
<keyword evidence="2" id="KW-1185">Reference proteome</keyword>
<dbReference type="PANTHER" id="PTHR31118:SF12">
    <property type="entry name" value="CYCLASE-LIKE PROTEIN 2"/>
    <property type="match status" value="1"/>
</dbReference>
<proteinExistence type="predicted"/>
<dbReference type="PANTHER" id="PTHR31118">
    <property type="entry name" value="CYCLASE-LIKE PROTEIN 2"/>
    <property type="match status" value="1"/>
</dbReference>